<dbReference type="GO" id="GO:0032153">
    <property type="term" value="C:cell division site"/>
    <property type="evidence" value="ECO:0007669"/>
    <property type="project" value="TreeGrafter"/>
</dbReference>
<dbReference type="EMBL" id="AZDX01000004">
    <property type="protein sequence ID" value="KRL07857.1"/>
    <property type="molecule type" value="Genomic_DNA"/>
</dbReference>
<dbReference type="GO" id="GO:0000921">
    <property type="term" value="P:septin ring assembly"/>
    <property type="evidence" value="ECO:0007669"/>
    <property type="project" value="TreeGrafter"/>
</dbReference>
<keyword evidence="5" id="KW-0717">Septation</keyword>
<comment type="subunit">
    <text evidence="8">Homodimer. Interacts with FtsZ.</text>
</comment>
<dbReference type="Pfam" id="PF05164">
    <property type="entry name" value="ZapA"/>
    <property type="match status" value="1"/>
</dbReference>
<dbReference type="PANTHER" id="PTHR34981">
    <property type="entry name" value="CELL DIVISION PROTEIN ZAPA"/>
    <property type="match status" value="1"/>
</dbReference>
<comment type="caution">
    <text evidence="10">The sequence shown here is derived from an EMBL/GenBank/DDBJ whole genome shotgun (WGS) entry which is preliminary data.</text>
</comment>
<evidence type="ECO:0000256" key="1">
    <source>
        <dbReference type="ARBA" id="ARBA00004496"/>
    </source>
</evidence>
<keyword evidence="6" id="KW-0131">Cell cycle</keyword>
<dbReference type="SUPFAM" id="SSF102829">
    <property type="entry name" value="Cell division protein ZapA-like"/>
    <property type="match status" value="1"/>
</dbReference>
<keyword evidence="3" id="KW-0963">Cytoplasm</keyword>
<dbReference type="AlphaFoldDB" id="A0A0R1MJH2"/>
<protein>
    <recommendedName>
        <fullName evidence="2">Cell division protein ZapA</fullName>
    </recommendedName>
    <alternativeName>
        <fullName evidence="9">Z ring-associated protein ZapA</fullName>
    </alternativeName>
</protein>
<evidence type="ECO:0000313" key="11">
    <source>
        <dbReference type="Proteomes" id="UP000051448"/>
    </source>
</evidence>
<evidence type="ECO:0000256" key="3">
    <source>
        <dbReference type="ARBA" id="ARBA00022490"/>
    </source>
</evidence>
<evidence type="ECO:0000313" key="10">
    <source>
        <dbReference type="EMBL" id="KRL07857.1"/>
    </source>
</evidence>
<dbReference type="GO" id="GO:0030428">
    <property type="term" value="C:cell septum"/>
    <property type="evidence" value="ECO:0007669"/>
    <property type="project" value="TreeGrafter"/>
</dbReference>
<dbReference type="InterPro" id="IPR053712">
    <property type="entry name" value="Bac_CellDiv_Activator"/>
</dbReference>
<evidence type="ECO:0000256" key="4">
    <source>
        <dbReference type="ARBA" id="ARBA00022618"/>
    </source>
</evidence>
<evidence type="ECO:0000256" key="8">
    <source>
        <dbReference type="ARBA" id="ARBA00026068"/>
    </source>
</evidence>
<keyword evidence="11" id="KW-1185">Reference proteome</keyword>
<dbReference type="InterPro" id="IPR036192">
    <property type="entry name" value="Cell_div_ZapA-like_sf"/>
</dbReference>
<dbReference type="PANTHER" id="PTHR34981:SF1">
    <property type="entry name" value="CELL DIVISION PROTEIN ZAPA"/>
    <property type="match status" value="1"/>
</dbReference>
<dbReference type="GO" id="GO:0043093">
    <property type="term" value="P:FtsZ-dependent cytokinesis"/>
    <property type="evidence" value="ECO:0007669"/>
    <property type="project" value="TreeGrafter"/>
</dbReference>
<dbReference type="Gene3D" id="6.10.250.790">
    <property type="match status" value="1"/>
</dbReference>
<proteinExistence type="predicted"/>
<evidence type="ECO:0000256" key="9">
    <source>
        <dbReference type="ARBA" id="ARBA00033158"/>
    </source>
</evidence>
<reference evidence="10 11" key="1">
    <citation type="journal article" date="2015" name="Genome Announc.">
        <title>Expanding the biotechnology potential of lactobacilli through comparative genomics of 213 strains and associated genera.</title>
        <authorList>
            <person name="Sun Z."/>
            <person name="Harris H.M."/>
            <person name="McCann A."/>
            <person name="Guo C."/>
            <person name="Argimon S."/>
            <person name="Zhang W."/>
            <person name="Yang X."/>
            <person name="Jeffery I.B."/>
            <person name="Cooney J.C."/>
            <person name="Kagawa T.F."/>
            <person name="Liu W."/>
            <person name="Song Y."/>
            <person name="Salvetti E."/>
            <person name="Wrobel A."/>
            <person name="Rasinkangas P."/>
            <person name="Parkhill J."/>
            <person name="Rea M.C."/>
            <person name="O'Sullivan O."/>
            <person name="Ritari J."/>
            <person name="Douillard F.P."/>
            <person name="Paul Ross R."/>
            <person name="Yang R."/>
            <person name="Briner A.E."/>
            <person name="Felis G.E."/>
            <person name="de Vos W.M."/>
            <person name="Barrangou R."/>
            <person name="Klaenhammer T.R."/>
            <person name="Caufield P.W."/>
            <person name="Cui Y."/>
            <person name="Zhang H."/>
            <person name="O'Toole P.W."/>
        </authorList>
    </citation>
    <scope>NUCLEOTIDE SEQUENCE [LARGE SCALE GENOMIC DNA]</scope>
    <source>
        <strain evidence="10 11">DSM 19519</strain>
    </source>
</reference>
<evidence type="ECO:0000256" key="7">
    <source>
        <dbReference type="ARBA" id="ARBA00024910"/>
    </source>
</evidence>
<dbReference type="PATRIC" id="fig|1423759.3.peg.1497"/>
<dbReference type="GO" id="GO:0000917">
    <property type="term" value="P:division septum assembly"/>
    <property type="evidence" value="ECO:0007669"/>
    <property type="project" value="UniProtKB-KW"/>
</dbReference>
<dbReference type="InterPro" id="IPR007838">
    <property type="entry name" value="Cell_div_ZapA-like"/>
</dbReference>
<comment type="function">
    <text evidence="7">Activator of cell division through the inhibition of FtsZ GTPase activity, therefore promoting FtsZ assembly into bundles of protofilaments necessary for the formation of the division Z ring. It is recruited early at mid-cell but it is not essential for cell division.</text>
</comment>
<comment type="subcellular location">
    <subcellularLocation>
        <location evidence="1">Cytoplasm</location>
    </subcellularLocation>
</comment>
<dbReference type="GO" id="GO:0005829">
    <property type="term" value="C:cytosol"/>
    <property type="evidence" value="ECO:0007669"/>
    <property type="project" value="TreeGrafter"/>
</dbReference>
<dbReference type="STRING" id="1423759.FC92_GL001428"/>
<name>A0A0R1MJH2_9LACO</name>
<sequence length="90" mass="10286">MGGEKMSDEKRRFRAKIAGENYTIIGNSTDEHMDTVVSLVEEQFEEIQKLMPGLSKERAAVLLAINAISDQLYKEEEIEKLRALLDSREK</sequence>
<dbReference type="Proteomes" id="UP000051448">
    <property type="component" value="Unassembled WGS sequence"/>
</dbReference>
<keyword evidence="4" id="KW-0132">Cell division</keyword>
<evidence type="ECO:0000256" key="6">
    <source>
        <dbReference type="ARBA" id="ARBA00023306"/>
    </source>
</evidence>
<gene>
    <name evidence="10" type="ORF">FC92_GL001428</name>
</gene>
<evidence type="ECO:0000256" key="5">
    <source>
        <dbReference type="ARBA" id="ARBA00023210"/>
    </source>
</evidence>
<organism evidence="10 11">
    <name type="scientific">Liquorilactobacillus hordei DSM 19519</name>
    <dbReference type="NCBI Taxonomy" id="1423759"/>
    <lineage>
        <taxon>Bacteria</taxon>
        <taxon>Bacillati</taxon>
        <taxon>Bacillota</taxon>
        <taxon>Bacilli</taxon>
        <taxon>Lactobacillales</taxon>
        <taxon>Lactobacillaceae</taxon>
        <taxon>Liquorilactobacillus</taxon>
    </lineage>
</organism>
<evidence type="ECO:0000256" key="2">
    <source>
        <dbReference type="ARBA" id="ARBA00015195"/>
    </source>
</evidence>
<accession>A0A0R1MJH2</accession>